<dbReference type="EMBL" id="JANEYG010000036">
    <property type="protein sequence ID" value="KAJ8917023.1"/>
    <property type="molecule type" value="Genomic_DNA"/>
</dbReference>
<keyword evidence="1" id="KW-0193">Cuticle</keyword>
<evidence type="ECO:0000313" key="2">
    <source>
        <dbReference type="EMBL" id="KAJ8917023.1"/>
    </source>
</evidence>
<keyword evidence="3" id="KW-1185">Reference proteome</keyword>
<sequence length="374" mass="42471">MWYKVICSIIDVKPTNAWDTPSSKQYHIQTDEGPERYFRYQTDSGQYRKEKRLEDGTVVGTYAWIDDSGFLRQRDYIADNNGYRILKTENVFVGRNAPIGQAIKSVKKHYSNGNLPYTTNDAQSRTLPLSVTSTQKPYWKEVPVDVTSTTVDVPLTNIGISQHTINSASTYPSLAPPINSSLYGNNNYISSTPSSFDIYRELKAPLTVDHKTLPSTTYVASPQTTKTITLPLDANYAEPVEGGENSIDYNNYLNQIDSSYRIHNGPTYPLDNTGKFYFGKNSREEIPPQYSISNNPNYDSISVTNDGFRYYIPRAYHEEETYQGNKKSGSFGYIDPFGIRRVIYYNTAPGKGFQHRKNNRYVGFNASPYDPKGY</sequence>
<dbReference type="PANTHER" id="PTHR10380">
    <property type="entry name" value="CUTICLE PROTEIN"/>
    <property type="match status" value="1"/>
</dbReference>
<accession>A0AAV8VRU2</accession>
<reference evidence="2 3" key="1">
    <citation type="journal article" date="2023" name="Insect Mol. Biol.">
        <title>Genome sequencing provides insights into the evolution of gene families encoding plant cell wall-degrading enzymes in longhorned beetles.</title>
        <authorList>
            <person name="Shin N.R."/>
            <person name="Okamura Y."/>
            <person name="Kirsch R."/>
            <person name="Pauchet Y."/>
        </authorList>
    </citation>
    <scope>NUCLEOTIDE SEQUENCE [LARGE SCALE GENOMIC DNA]</scope>
    <source>
        <strain evidence="2">EAD_L_NR</strain>
    </source>
</reference>
<dbReference type="GO" id="GO:0062129">
    <property type="term" value="C:chitin-based extracellular matrix"/>
    <property type="evidence" value="ECO:0007669"/>
    <property type="project" value="TreeGrafter"/>
</dbReference>
<dbReference type="Proteomes" id="UP001159042">
    <property type="component" value="Unassembled WGS sequence"/>
</dbReference>
<proteinExistence type="predicted"/>
<gene>
    <name evidence="2" type="ORF">NQ315_012941</name>
</gene>
<dbReference type="AlphaFoldDB" id="A0AAV8VRU2"/>
<dbReference type="PROSITE" id="PS51155">
    <property type="entry name" value="CHIT_BIND_RR_2"/>
    <property type="match status" value="2"/>
</dbReference>
<dbReference type="Pfam" id="PF00379">
    <property type="entry name" value="Chitin_bind_4"/>
    <property type="match status" value="1"/>
</dbReference>
<dbReference type="GO" id="GO:0008010">
    <property type="term" value="F:structural constituent of chitin-based larval cuticle"/>
    <property type="evidence" value="ECO:0007669"/>
    <property type="project" value="TreeGrafter"/>
</dbReference>
<evidence type="ECO:0000313" key="3">
    <source>
        <dbReference type="Proteomes" id="UP001159042"/>
    </source>
</evidence>
<dbReference type="InterPro" id="IPR000618">
    <property type="entry name" value="Insect_cuticle"/>
</dbReference>
<protein>
    <recommendedName>
        <fullName evidence="4">Cuticle protein</fullName>
    </recommendedName>
</protein>
<evidence type="ECO:0000256" key="1">
    <source>
        <dbReference type="PROSITE-ProRule" id="PRU00497"/>
    </source>
</evidence>
<name>A0AAV8VRU2_9CUCU</name>
<dbReference type="InterPro" id="IPR050468">
    <property type="entry name" value="Cuticle_Struct_Prot"/>
</dbReference>
<evidence type="ECO:0008006" key="4">
    <source>
        <dbReference type="Google" id="ProtNLM"/>
    </source>
</evidence>
<dbReference type="PANTHER" id="PTHR10380:SF206">
    <property type="entry name" value="GH27759P"/>
    <property type="match status" value="1"/>
</dbReference>
<organism evidence="2 3">
    <name type="scientific">Exocentrus adspersus</name>
    <dbReference type="NCBI Taxonomy" id="1586481"/>
    <lineage>
        <taxon>Eukaryota</taxon>
        <taxon>Metazoa</taxon>
        <taxon>Ecdysozoa</taxon>
        <taxon>Arthropoda</taxon>
        <taxon>Hexapoda</taxon>
        <taxon>Insecta</taxon>
        <taxon>Pterygota</taxon>
        <taxon>Neoptera</taxon>
        <taxon>Endopterygota</taxon>
        <taxon>Coleoptera</taxon>
        <taxon>Polyphaga</taxon>
        <taxon>Cucujiformia</taxon>
        <taxon>Chrysomeloidea</taxon>
        <taxon>Cerambycidae</taxon>
        <taxon>Lamiinae</taxon>
        <taxon>Acanthocinini</taxon>
        <taxon>Exocentrus</taxon>
    </lineage>
</organism>
<comment type="caution">
    <text evidence="2">The sequence shown here is derived from an EMBL/GenBank/DDBJ whole genome shotgun (WGS) entry which is preliminary data.</text>
</comment>